<comment type="caution">
    <text evidence="8">The sequence shown here is derived from an EMBL/GenBank/DDBJ whole genome shotgun (WGS) entry which is preliminary data.</text>
</comment>
<evidence type="ECO:0008006" key="10">
    <source>
        <dbReference type="Google" id="ProtNLM"/>
    </source>
</evidence>
<evidence type="ECO:0000256" key="2">
    <source>
        <dbReference type="ARBA" id="ARBA00022771"/>
    </source>
</evidence>
<keyword evidence="5" id="KW-0175">Coiled coil</keyword>
<dbReference type="EMBL" id="JABWDY010026806">
    <property type="protein sequence ID" value="KAF5188428.1"/>
    <property type="molecule type" value="Genomic_DNA"/>
</dbReference>
<feature type="domain" description="CCHC-type" evidence="6">
    <location>
        <begin position="21"/>
        <end position="35"/>
    </location>
</feature>
<dbReference type="GO" id="GO:0003676">
    <property type="term" value="F:nucleic acid binding"/>
    <property type="evidence" value="ECO:0007669"/>
    <property type="project" value="InterPro"/>
</dbReference>
<evidence type="ECO:0000313" key="8">
    <source>
        <dbReference type="EMBL" id="KAF5188428.1"/>
    </source>
</evidence>
<dbReference type="GO" id="GO:0008270">
    <property type="term" value="F:zinc ion binding"/>
    <property type="evidence" value="ECO:0007669"/>
    <property type="project" value="UniProtKB-KW"/>
</dbReference>
<dbReference type="PANTHER" id="PTHR33248">
    <property type="entry name" value="ZINC ION-BINDING PROTEIN"/>
    <property type="match status" value="1"/>
</dbReference>
<keyword evidence="9" id="KW-1185">Reference proteome</keyword>
<dbReference type="InterPro" id="IPR036875">
    <property type="entry name" value="Znf_CCHC_sf"/>
</dbReference>
<dbReference type="PROSITE" id="PS50158">
    <property type="entry name" value="ZF_CCHC"/>
    <property type="match status" value="1"/>
</dbReference>
<evidence type="ECO:0000256" key="3">
    <source>
        <dbReference type="ARBA" id="ARBA00022833"/>
    </source>
</evidence>
<evidence type="ECO:0000313" key="9">
    <source>
        <dbReference type="Proteomes" id="UP000554482"/>
    </source>
</evidence>
<sequence length="148" mass="16808">MESSSKASKVRFNPNSIEGGCFCCGEPNHWMKDCRFKNYRCVKGNLQHKMKFGTSSTDLNKGRKFLSCFGQNGCKGFKWLDELIGEELQQTAMKKDEEELKKDEEELNNEDDDLLHLKISINKNIEMSASGSVVAVSKLVKLMSKVEM</sequence>
<keyword evidence="2 4" id="KW-0863">Zinc-finger</keyword>
<evidence type="ECO:0000259" key="6">
    <source>
        <dbReference type="PROSITE" id="PS50158"/>
    </source>
</evidence>
<accession>A0A7J6VV20</accession>
<dbReference type="SUPFAM" id="SSF57756">
    <property type="entry name" value="Retrovirus zinc finger-like domains"/>
    <property type="match status" value="1"/>
</dbReference>
<organism evidence="8 9">
    <name type="scientific">Thalictrum thalictroides</name>
    <name type="common">Rue-anemone</name>
    <name type="synonym">Anemone thalictroides</name>
    <dbReference type="NCBI Taxonomy" id="46969"/>
    <lineage>
        <taxon>Eukaryota</taxon>
        <taxon>Viridiplantae</taxon>
        <taxon>Streptophyta</taxon>
        <taxon>Embryophyta</taxon>
        <taxon>Tracheophyta</taxon>
        <taxon>Spermatophyta</taxon>
        <taxon>Magnoliopsida</taxon>
        <taxon>Ranunculales</taxon>
        <taxon>Ranunculaceae</taxon>
        <taxon>Thalictroideae</taxon>
        <taxon>Thalictrum</taxon>
    </lineage>
</organism>
<evidence type="ECO:0000259" key="7">
    <source>
        <dbReference type="PROSITE" id="PS51999"/>
    </source>
</evidence>
<feature type="coiled-coil region" evidence="5">
    <location>
        <begin position="86"/>
        <end position="113"/>
    </location>
</feature>
<dbReference type="InterPro" id="IPR010666">
    <property type="entry name" value="Znf_GRF"/>
</dbReference>
<reference evidence="8 9" key="1">
    <citation type="submission" date="2020-06" db="EMBL/GenBank/DDBJ databases">
        <title>Transcriptomic and genomic resources for Thalictrum thalictroides and T. hernandezii: Facilitating candidate gene discovery in an emerging model plant lineage.</title>
        <authorList>
            <person name="Arias T."/>
            <person name="Riano-Pachon D.M."/>
            <person name="Di Stilio V.S."/>
        </authorList>
    </citation>
    <scope>NUCLEOTIDE SEQUENCE [LARGE SCALE GENOMIC DNA]</scope>
    <source>
        <strain evidence="9">cv. WT478/WT964</strain>
        <tissue evidence="8">Leaves</tissue>
    </source>
</reference>
<evidence type="ECO:0000256" key="5">
    <source>
        <dbReference type="SAM" id="Coils"/>
    </source>
</evidence>
<dbReference type="Proteomes" id="UP000554482">
    <property type="component" value="Unassembled WGS sequence"/>
</dbReference>
<gene>
    <name evidence="8" type="ORF">FRX31_021985</name>
</gene>
<protein>
    <recommendedName>
        <fullName evidence="10">CCHC-type domain-containing protein</fullName>
    </recommendedName>
</protein>
<dbReference type="InterPro" id="IPR001878">
    <property type="entry name" value="Znf_CCHC"/>
</dbReference>
<evidence type="ECO:0000256" key="4">
    <source>
        <dbReference type="PROSITE-ProRule" id="PRU00047"/>
    </source>
</evidence>
<keyword evidence="1" id="KW-0479">Metal-binding</keyword>
<proteinExistence type="predicted"/>
<name>A0A7J6VV20_THATH</name>
<keyword evidence="3" id="KW-0862">Zinc</keyword>
<evidence type="ECO:0000256" key="1">
    <source>
        <dbReference type="ARBA" id="ARBA00022723"/>
    </source>
</evidence>
<feature type="domain" description="GRF-type" evidence="7">
    <location>
        <begin position="41"/>
        <end position="83"/>
    </location>
</feature>
<dbReference type="OrthoDB" id="1965353at2759"/>
<dbReference type="AlphaFoldDB" id="A0A7J6VV20"/>
<dbReference type="PROSITE" id="PS51999">
    <property type="entry name" value="ZF_GRF"/>
    <property type="match status" value="1"/>
</dbReference>